<reference evidence="1" key="1">
    <citation type="submission" date="2014-09" db="EMBL/GenBank/DDBJ databases">
        <authorList>
            <person name="Magalhaes I.L.F."/>
            <person name="Oliveira U."/>
            <person name="Santos F.R."/>
            <person name="Vidigal T.H.D.A."/>
            <person name="Brescovit A.D."/>
            <person name="Santos A.J."/>
        </authorList>
    </citation>
    <scope>NUCLEOTIDE SEQUENCE</scope>
    <source>
        <tissue evidence="1">Shoot tissue taken approximately 20 cm above the soil surface</tissue>
    </source>
</reference>
<evidence type="ECO:0000313" key="1">
    <source>
        <dbReference type="EMBL" id="JAE10476.1"/>
    </source>
</evidence>
<protein>
    <submittedName>
        <fullName evidence="1">Uncharacterized protein</fullName>
    </submittedName>
</protein>
<dbReference type="EMBL" id="GBRH01187420">
    <property type="protein sequence ID" value="JAE10476.1"/>
    <property type="molecule type" value="Transcribed_RNA"/>
</dbReference>
<dbReference type="AlphaFoldDB" id="A0A0A9FK03"/>
<name>A0A0A9FK03_ARUDO</name>
<reference evidence="1" key="2">
    <citation type="journal article" date="2015" name="Data Brief">
        <title>Shoot transcriptome of the giant reed, Arundo donax.</title>
        <authorList>
            <person name="Barrero R.A."/>
            <person name="Guerrero F.D."/>
            <person name="Moolhuijzen P."/>
            <person name="Goolsby J.A."/>
            <person name="Tidwell J."/>
            <person name="Bellgard S.E."/>
            <person name="Bellgard M.I."/>
        </authorList>
    </citation>
    <scope>NUCLEOTIDE SEQUENCE</scope>
    <source>
        <tissue evidence="1">Shoot tissue taken approximately 20 cm above the soil surface</tissue>
    </source>
</reference>
<accession>A0A0A9FK03</accession>
<sequence length="40" mass="4821">MSSRESILGTVSSRVVCRMHCMTRLWRFFRRCVRSRGLMQ</sequence>
<proteinExistence type="predicted"/>
<organism evidence="1">
    <name type="scientific">Arundo donax</name>
    <name type="common">Giant reed</name>
    <name type="synonym">Donax arundinaceus</name>
    <dbReference type="NCBI Taxonomy" id="35708"/>
    <lineage>
        <taxon>Eukaryota</taxon>
        <taxon>Viridiplantae</taxon>
        <taxon>Streptophyta</taxon>
        <taxon>Embryophyta</taxon>
        <taxon>Tracheophyta</taxon>
        <taxon>Spermatophyta</taxon>
        <taxon>Magnoliopsida</taxon>
        <taxon>Liliopsida</taxon>
        <taxon>Poales</taxon>
        <taxon>Poaceae</taxon>
        <taxon>PACMAD clade</taxon>
        <taxon>Arundinoideae</taxon>
        <taxon>Arundineae</taxon>
        <taxon>Arundo</taxon>
    </lineage>
</organism>